<dbReference type="HAMAP" id="MF_00147_B">
    <property type="entry name" value="TIM_B"/>
    <property type="match status" value="1"/>
</dbReference>
<dbReference type="Gene3D" id="3.20.20.70">
    <property type="entry name" value="Aldolase class I"/>
    <property type="match status" value="1"/>
</dbReference>
<dbReference type="GO" id="GO:0005829">
    <property type="term" value="C:cytosol"/>
    <property type="evidence" value="ECO:0007669"/>
    <property type="project" value="TreeGrafter"/>
</dbReference>
<gene>
    <name evidence="12" type="ORF">NEOLI_000165</name>
</gene>
<dbReference type="PROSITE" id="PS00171">
    <property type="entry name" value="TIM_1"/>
    <property type="match status" value="1"/>
</dbReference>
<organism evidence="12 13">
    <name type="scientific">Neolecta irregularis (strain DAH-3)</name>
    <dbReference type="NCBI Taxonomy" id="1198029"/>
    <lineage>
        <taxon>Eukaryota</taxon>
        <taxon>Fungi</taxon>
        <taxon>Dikarya</taxon>
        <taxon>Ascomycota</taxon>
        <taxon>Taphrinomycotina</taxon>
        <taxon>Neolectales</taxon>
        <taxon>Neolectaceae</taxon>
        <taxon>Neolecta</taxon>
    </lineage>
</organism>
<dbReference type="InterPro" id="IPR013785">
    <property type="entry name" value="Aldolase_TIM"/>
</dbReference>
<evidence type="ECO:0000256" key="10">
    <source>
        <dbReference type="ARBA" id="ARBA00023235"/>
    </source>
</evidence>
<comment type="caution">
    <text evidence="12">The sequence shown here is derived from an EMBL/GenBank/DDBJ whole genome shotgun (WGS) entry which is preliminary data.</text>
</comment>
<dbReference type="PROSITE" id="PS51440">
    <property type="entry name" value="TIM_2"/>
    <property type="match status" value="1"/>
</dbReference>
<dbReference type="PANTHER" id="PTHR21139">
    <property type="entry name" value="TRIOSEPHOSPHATE ISOMERASE"/>
    <property type="match status" value="1"/>
</dbReference>
<comment type="subunit">
    <text evidence="5">Homodimer.</text>
</comment>
<dbReference type="EMBL" id="LXFE01000257">
    <property type="protein sequence ID" value="OLL25992.1"/>
    <property type="molecule type" value="Genomic_DNA"/>
</dbReference>
<dbReference type="Pfam" id="PF00121">
    <property type="entry name" value="TIM"/>
    <property type="match status" value="1"/>
</dbReference>
<dbReference type="GO" id="GO:0046166">
    <property type="term" value="P:glyceraldehyde-3-phosphate biosynthetic process"/>
    <property type="evidence" value="ECO:0007669"/>
    <property type="project" value="TreeGrafter"/>
</dbReference>
<dbReference type="CDD" id="cd00311">
    <property type="entry name" value="TIM"/>
    <property type="match status" value="1"/>
</dbReference>
<evidence type="ECO:0000256" key="7">
    <source>
        <dbReference type="ARBA" id="ARBA00019397"/>
    </source>
</evidence>
<keyword evidence="8 11" id="KW-0312">Gluconeogenesis</keyword>
<dbReference type="GO" id="GO:0019563">
    <property type="term" value="P:glycerol catabolic process"/>
    <property type="evidence" value="ECO:0007669"/>
    <property type="project" value="TreeGrafter"/>
</dbReference>
<dbReference type="STRING" id="1198029.A0A1U7LTX1"/>
<dbReference type="InterPro" id="IPR000652">
    <property type="entry name" value="Triosephosphate_isomerase"/>
</dbReference>
<dbReference type="UniPathway" id="UPA00138"/>
<comment type="catalytic activity">
    <reaction evidence="1 11">
        <text>D-glyceraldehyde 3-phosphate = dihydroxyacetone phosphate</text>
        <dbReference type="Rhea" id="RHEA:18585"/>
        <dbReference type="ChEBI" id="CHEBI:57642"/>
        <dbReference type="ChEBI" id="CHEBI:59776"/>
        <dbReference type="EC" id="5.3.1.1"/>
    </reaction>
</comment>
<keyword evidence="9 11" id="KW-0324">Glycolysis</keyword>
<dbReference type="UniPathway" id="UPA00109">
    <property type="reaction ID" value="UER00189"/>
</dbReference>
<dbReference type="GO" id="GO:0004807">
    <property type="term" value="F:triose-phosphate isomerase activity"/>
    <property type="evidence" value="ECO:0007669"/>
    <property type="project" value="UniProtKB-EC"/>
</dbReference>
<reference evidence="12 13" key="1">
    <citation type="submission" date="2016-04" db="EMBL/GenBank/DDBJ databases">
        <title>Evolutionary innovation and constraint leading to complex multicellularity in the Ascomycota.</title>
        <authorList>
            <person name="Cisse O."/>
            <person name="Nguyen A."/>
            <person name="Hewitt D.A."/>
            <person name="Jedd G."/>
            <person name="Stajich J.E."/>
        </authorList>
    </citation>
    <scope>NUCLEOTIDE SEQUENCE [LARGE SCALE GENOMIC DNA]</scope>
    <source>
        <strain evidence="12 13">DAH-3</strain>
    </source>
</reference>
<evidence type="ECO:0000256" key="8">
    <source>
        <dbReference type="ARBA" id="ARBA00022432"/>
    </source>
</evidence>
<evidence type="ECO:0000256" key="4">
    <source>
        <dbReference type="ARBA" id="ARBA00007422"/>
    </source>
</evidence>
<dbReference type="InterPro" id="IPR022896">
    <property type="entry name" value="TrioseP_Isoase_bac/euk"/>
</dbReference>
<evidence type="ECO:0000256" key="5">
    <source>
        <dbReference type="ARBA" id="ARBA00011738"/>
    </source>
</evidence>
<dbReference type="NCBIfam" id="TIGR00419">
    <property type="entry name" value="tim"/>
    <property type="match status" value="1"/>
</dbReference>
<dbReference type="InterPro" id="IPR020861">
    <property type="entry name" value="Triosephosphate_isomerase_AS"/>
</dbReference>
<proteinExistence type="inferred from homology"/>
<evidence type="ECO:0000256" key="9">
    <source>
        <dbReference type="ARBA" id="ARBA00023152"/>
    </source>
</evidence>
<keyword evidence="10 11" id="KW-0413">Isomerase</keyword>
<dbReference type="OMA" id="NWKMHMT"/>
<dbReference type="EC" id="5.3.1.1" evidence="6 11"/>
<evidence type="ECO:0000256" key="11">
    <source>
        <dbReference type="RuleBase" id="RU363013"/>
    </source>
</evidence>
<dbReference type="GO" id="GO:0006094">
    <property type="term" value="P:gluconeogenesis"/>
    <property type="evidence" value="ECO:0007669"/>
    <property type="project" value="UniProtKB-UniPathway"/>
</dbReference>
<dbReference type="OrthoDB" id="6715177at2759"/>
<comment type="pathway">
    <text evidence="2 11">Carbohydrate degradation; glycolysis; D-glyceraldehyde 3-phosphate from glycerone phosphate: step 1/1.</text>
</comment>
<evidence type="ECO:0000256" key="2">
    <source>
        <dbReference type="ARBA" id="ARBA00004680"/>
    </source>
</evidence>
<dbReference type="Proteomes" id="UP000186594">
    <property type="component" value="Unassembled WGS sequence"/>
</dbReference>
<name>A0A1U7LTX1_NEOID</name>
<evidence type="ECO:0000256" key="6">
    <source>
        <dbReference type="ARBA" id="ARBA00011940"/>
    </source>
</evidence>
<accession>A0A1U7LTX1</accession>
<keyword evidence="13" id="KW-1185">Reference proteome</keyword>
<evidence type="ECO:0000256" key="3">
    <source>
        <dbReference type="ARBA" id="ARBA00004742"/>
    </source>
</evidence>
<protein>
    <recommendedName>
        <fullName evidence="7 11">Triosephosphate isomerase</fullName>
        <ecNumber evidence="6 11">5.3.1.1</ecNumber>
    </recommendedName>
</protein>
<comment type="similarity">
    <text evidence="4 11">Belongs to the triosephosphate isomerase family.</text>
</comment>
<evidence type="ECO:0000313" key="13">
    <source>
        <dbReference type="Proteomes" id="UP000186594"/>
    </source>
</evidence>
<dbReference type="FunFam" id="3.20.20.70:FF:000016">
    <property type="entry name" value="Triosephosphate isomerase"/>
    <property type="match status" value="1"/>
</dbReference>
<dbReference type="GO" id="GO:0006096">
    <property type="term" value="P:glycolytic process"/>
    <property type="evidence" value="ECO:0007669"/>
    <property type="project" value="UniProtKB-UniPathway"/>
</dbReference>
<evidence type="ECO:0000256" key="1">
    <source>
        <dbReference type="ARBA" id="ARBA00000474"/>
    </source>
</evidence>
<comment type="pathway">
    <text evidence="3 11">Carbohydrate biosynthesis; gluconeogenesis.</text>
</comment>
<dbReference type="SUPFAM" id="SSF51351">
    <property type="entry name" value="Triosephosphate isomerase (TIM)"/>
    <property type="match status" value="1"/>
</dbReference>
<sequence>MSSRKFFVGGNFKMNGSRASLSAIIEGLNKADLDSNVEIVIAPPAVYLGFTKEKVRQEIEVAAQNMFDKPSGAYTGEIAADQLKDIGIGWVILGHSERRTILGESDEVESHTKWNFTDIVCSLQDCICFTRRPQRENLDERESDKTLAVVTKQLEAVDKKIHNWENTVIAYEPIWAIGTGKAAVPEQAQEVHSAIRKWLAGKIGQEKANSVRIIYGGSVNAQNCREFASCPDVDGFLVGGASLKPEFHNIVSRTSKKTFHLRLG</sequence>
<dbReference type="InterPro" id="IPR035990">
    <property type="entry name" value="TIM_sf"/>
</dbReference>
<evidence type="ECO:0000313" key="12">
    <source>
        <dbReference type="EMBL" id="OLL25992.1"/>
    </source>
</evidence>
<dbReference type="AlphaFoldDB" id="A0A1U7LTX1"/>
<dbReference type="PANTHER" id="PTHR21139:SF41">
    <property type="entry name" value="TRIOSEPHOSPHATE ISOMERASE"/>
    <property type="match status" value="1"/>
</dbReference>